<reference evidence="2 3" key="1">
    <citation type="submission" date="2016-10" db="EMBL/GenBank/DDBJ databases">
        <authorList>
            <person name="de Groot N.N."/>
        </authorList>
    </citation>
    <scope>NUCLEOTIDE SEQUENCE [LARGE SCALE GENOMIC DNA]</scope>
    <source>
        <strain evidence="2 3">DSM 44778</strain>
    </source>
</reference>
<evidence type="ECO:0000313" key="2">
    <source>
        <dbReference type="EMBL" id="SFJ78464.1"/>
    </source>
</evidence>
<dbReference type="EMBL" id="FORR01000022">
    <property type="protein sequence ID" value="SFJ78464.1"/>
    <property type="molecule type" value="Genomic_DNA"/>
</dbReference>
<feature type="compositionally biased region" description="Polar residues" evidence="1">
    <location>
        <begin position="1"/>
        <end position="11"/>
    </location>
</feature>
<proteinExistence type="predicted"/>
<gene>
    <name evidence="2" type="ORF">SAMN05421852_12219</name>
</gene>
<organism evidence="2 3">
    <name type="scientific">Thermoflavimicrobium dichotomicum</name>
    <dbReference type="NCBI Taxonomy" id="46223"/>
    <lineage>
        <taxon>Bacteria</taxon>
        <taxon>Bacillati</taxon>
        <taxon>Bacillota</taxon>
        <taxon>Bacilli</taxon>
        <taxon>Bacillales</taxon>
        <taxon>Thermoactinomycetaceae</taxon>
        <taxon>Thermoflavimicrobium</taxon>
    </lineage>
</organism>
<accession>A0A1I3U4N0</accession>
<dbReference type="Proteomes" id="UP000199545">
    <property type="component" value="Unassembled WGS sequence"/>
</dbReference>
<name>A0A1I3U4N0_9BACL</name>
<dbReference type="STRING" id="46223.SAMN05421852_12219"/>
<feature type="region of interest" description="Disordered" evidence="1">
    <location>
        <begin position="1"/>
        <end position="36"/>
    </location>
</feature>
<evidence type="ECO:0000256" key="1">
    <source>
        <dbReference type="SAM" id="MobiDB-lite"/>
    </source>
</evidence>
<keyword evidence="3" id="KW-1185">Reference proteome</keyword>
<dbReference type="AlphaFoldDB" id="A0A1I3U4N0"/>
<evidence type="ECO:0000313" key="3">
    <source>
        <dbReference type="Proteomes" id="UP000199545"/>
    </source>
</evidence>
<sequence>MITEGNGNHPHQQGLFDPHKPGGFLLNEMVKDERAR</sequence>
<protein>
    <submittedName>
        <fullName evidence="2">Uncharacterized protein</fullName>
    </submittedName>
</protein>